<evidence type="ECO:0000313" key="2">
    <source>
        <dbReference type="Proteomes" id="UP001174909"/>
    </source>
</evidence>
<proteinExistence type="predicted"/>
<dbReference type="Proteomes" id="UP001174909">
    <property type="component" value="Unassembled WGS sequence"/>
</dbReference>
<accession>A0AA35RTU4</accession>
<keyword evidence="2" id="KW-1185">Reference proteome</keyword>
<name>A0AA35RTU4_GEOBA</name>
<gene>
    <name evidence="1" type="ORF">GBAR_LOCUS9997</name>
</gene>
<dbReference type="AlphaFoldDB" id="A0AA35RTU4"/>
<sequence>MQMGADVSSLACSRCTLHMCRETALLIDGRGHGG</sequence>
<protein>
    <submittedName>
        <fullName evidence="1">Uncharacterized protein</fullName>
    </submittedName>
</protein>
<evidence type="ECO:0000313" key="1">
    <source>
        <dbReference type="EMBL" id="CAI8016277.1"/>
    </source>
</evidence>
<dbReference type="EMBL" id="CASHTH010001512">
    <property type="protein sequence ID" value="CAI8016277.1"/>
    <property type="molecule type" value="Genomic_DNA"/>
</dbReference>
<reference evidence="1" key="1">
    <citation type="submission" date="2023-03" db="EMBL/GenBank/DDBJ databases">
        <authorList>
            <person name="Steffen K."/>
            <person name="Cardenas P."/>
        </authorList>
    </citation>
    <scope>NUCLEOTIDE SEQUENCE</scope>
</reference>
<comment type="caution">
    <text evidence="1">The sequence shown here is derived from an EMBL/GenBank/DDBJ whole genome shotgun (WGS) entry which is preliminary data.</text>
</comment>
<organism evidence="1 2">
    <name type="scientific">Geodia barretti</name>
    <name type="common">Barrett's horny sponge</name>
    <dbReference type="NCBI Taxonomy" id="519541"/>
    <lineage>
        <taxon>Eukaryota</taxon>
        <taxon>Metazoa</taxon>
        <taxon>Porifera</taxon>
        <taxon>Demospongiae</taxon>
        <taxon>Heteroscleromorpha</taxon>
        <taxon>Tetractinellida</taxon>
        <taxon>Astrophorina</taxon>
        <taxon>Geodiidae</taxon>
        <taxon>Geodia</taxon>
    </lineage>
</organism>